<proteinExistence type="inferred from homology"/>
<dbReference type="GO" id="GO:0016020">
    <property type="term" value="C:membrane"/>
    <property type="evidence" value="ECO:0007669"/>
    <property type="project" value="TreeGrafter"/>
</dbReference>
<keyword evidence="2 4" id="KW-0378">Hydrolase</keyword>
<dbReference type="SUPFAM" id="SSF53474">
    <property type="entry name" value="alpha/beta-Hydrolases"/>
    <property type="match status" value="1"/>
</dbReference>
<dbReference type="PRINTS" id="PR00793">
    <property type="entry name" value="PROAMNOPTASE"/>
</dbReference>
<organism evidence="4 5">
    <name type="scientific">Kitasatospora cheerisanensis KCTC 2395</name>
    <dbReference type="NCBI Taxonomy" id="1348663"/>
    <lineage>
        <taxon>Bacteria</taxon>
        <taxon>Bacillati</taxon>
        <taxon>Actinomycetota</taxon>
        <taxon>Actinomycetes</taxon>
        <taxon>Kitasatosporales</taxon>
        <taxon>Streptomycetaceae</taxon>
        <taxon>Kitasatospora</taxon>
    </lineage>
</organism>
<dbReference type="Proteomes" id="UP000027178">
    <property type="component" value="Unassembled WGS sequence"/>
</dbReference>
<dbReference type="Pfam" id="PF00561">
    <property type="entry name" value="Abhydrolase_1"/>
    <property type="match status" value="1"/>
</dbReference>
<dbReference type="EMBL" id="JNBY01000131">
    <property type="protein sequence ID" value="KDN81766.1"/>
    <property type="molecule type" value="Genomic_DNA"/>
</dbReference>
<comment type="caution">
    <text evidence="4">The sequence shown here is derived from an EMBL/GenBank/DDBJ whole genome shotgun (WGS) entry which is preliminary data.</text>
</comment>
<name>A0A066YUK3_9ACTN</name>
<dbReference type="Gene3D" id="3.40.50.1820">
    <property type="entry name" value="alpha/beta hydrolase"/>
    <property type="match status" value="1"/>
</dbReference>
<evidence type="ECO:0000256" key="1">
    <source>
        <dbReference type="ARBA" id="ARBA00010088"/>
    </source>
</evidence>
<dbReference type="InterPro" id="IPR000073">
    <property type="entry name" value="AB_hydrolase_1"/>
</dbReference>
<dbReference type="InterPro" id="IPR050266">
    <property type="entry name" value="AB_hydrolase_sf"/>
</dbReference>
<evidence type="ECO:0000313" key="4">
    <source>
        <dbReference type="EMBL" id="KDN81766.1"/>
    </source>
</evidence>
<evidence type="ECO:0000259" key="3">
    <source>
        <dbReference type="Pfam" id="PF00561"/>
    </source>
</evidence>
<dbReference type="AlphaFoldDB" id="A0A066YUK3"/>
<dbReference type="InterPro" id="IPR002410">
    <property type="entry name" value="Peptidase_S33"/>
</dbReference>
<gene>
    <name evidence="4" type="ORF">KCH_64860</name>
</gene>
<evidence type="ECO:0000256" key="2">
    <source>
        <dbReference type="ARBA" id="ARBA00022801"/>
    </source>
</evidence>
<dbReference type="HOGENOM" id="CLU_1048794_0_0_11"/>
<dbReference type="PATRIC" id="fig|1348663.4.peg.6276"/>
<dbReference type="InterPro" id="IPR029058">
    <property type="entry name" value="AB_hydrolase_fold"/>
</dbReference>
<dbReference type="PANTHER" id="PTHR43798">
    <property type="entry name" value="MONOACYLGLYCEROL LIPASE"/>
    <property type="match status" value="1"/>
</dbReference>
<dbReference type="PANTHER" id="PTHR43798:SF27">
    <property type="entry name" value="HYDROLASE ALPHA_BETA HYDROLASE FOLD FAMILY"/>
    <property type="match status" value="1"/>
</dbReference>
<accession>A0A066YUK3</accession>
<dbReference type="GO" id="GO:0004177">
    <property type="term" value="F:aminopeptidase activity"/>
    <property type="evidence" value="ECO:0007669"/>
    <property type="project" value="UniProtKB-EC"/>
</dbReference>
<protein>
    <submittedName>
        <fullName evidence="4">Putative hydrolase</fullName>
    </submittedName>
</protein>
<comment type="similarity">
    <text evidence="1">Belongs to the peptidase S33 family.</text>
</comment>
<dbReference type="GO" id="GO:0006508">
    <property type="term" value="P:proteolysis"/>
    <property type="evidence" value="ECO:0007669"/>
    <property type="project" value="InterPro"/>
</dbReference>
<dbReference type="eggNOG" id="COG2267">
    <property type="taxonomic scope" value="Bacteria"/>
</dbReference>
<sequence length="265" mass="28568">MYSYDQLGSGDSPRPADLSGYTVQRQVDDLEAIRERLGAPRMVLIGASWGGTLAAEYLAAHPEHVARVVFTSPGALWTPEYTDEQAGQLWDRLTPEQRARVDALGGNGLRVPLWSLLMGIDPAQAHALLPDDQADALMEQLLAVSGSAATCRPGAAAELPVKTPGAYANQLIAEDLRHRPDPRPALRAVHVPALVLRGECDYKHWEVTREYRDTLPGAQLLYVPGAGHAIAVDRPAEYRAAVLAFLTGTPLPGTPYTGTEDPAKP</sequence>
<evidence type="ECO:0000313" key="5">
    <source>
        <dbReference type="Proteomes" id="UP000027178"/>
    </source>
</evidence>
<keyword evidence="5" id="KW-1185">Reference proteome</keyword>
<reference evidence="4 5" key="1">
    <citation type="submission" date="2014-05" db="EMBL/GenBank/DDBJ databases">
        <title>Draft Genome Sequence of Kitasatospora cheerisanensis KCTC 2395.</title>
        <authorList>
            <person name="Nam D.H."/>
        </authorList>
    </citation>
    <scope>NUCLEOTIDE SEQUENCE [LARGE SCALE GENOMIC DNA]</scope>
    <source>
        <strain evidence="4 5">KCTC 2395</strain>
    </source>
</reference>
<feature type="domain" description="AB hydrolase-1" evidence="3">
    <location>
        <begin position="2"/>
        <end position="234"/>
    </location>
</feature>